<reference evidence="2" key="1">
    <citation type="submission" date="2021-03" db="EMBL/GenBank/DDBJ databases">
        <title>Whole genome shotgun sequence of Actinoplanes auranticolor NBRC 12245.</title>
        <authorList>
            <person name="Komaki H."/>
            <person name="Tamura T."/>
        </authorList>
    </citation>
    <scope>NUCLEOTIDE SEQUENCE</scope>
    <source>
        <strain evidence="2">NBRC 12245</strain>
    </source>
</reference>
<proteinExistence type="predicted"/>
<feature type="domain" description="DUF305" evidence="1">
    <location>
        <begin position="1"/>
        <end position="42"/>
    </location>
</feature>
<dbReference type="Gene3D" id="1.20.1260.10">
    <property type="match status" value="1"/>
</dbReference>
<gene>
    <name evidence="2" type="ORF">Aau02nite_29320</name>
</gene>
<evidence type="ECO:0000259" key="1">
    <source>
        <dbReference type="Pfam" id="PF03713"/>
    </source>
</evidence>
<protein>
    <recommendedName>
        <fullName evidence="1">DUF305 domain-containing protein</fullName>
    </recommendedName>
</protein>
<comment type="caution">
    <text evidence="2">The sequence shown here is derived from an EMBL/GenBank/DDBJ whole genome shotgun (WGS) entry which is preliminary data.</text>
</comment>
<evidence type="ECO:0000313" key="2">
    <source>
        <dbReference type="EMBL" id="GIM67904.1"/>
    </source>
</evidence>
<accession>A0A919SA38</accession>
<dbReference type="Proteomes" id="UP000681340">
    <property type="component" value="Unassembled WGS sequence"/>
</dbReference>
<dbReference type="Pfam" id="PF03713">
    <property type="entry name" value="DUF305"/>
    <property type="match status" value="1"/>
</dbReference>
<sequence length="52" mass="5329">MIAHHIGVITMTRSALRDGGNAHVQTPAAHIINEQAAENDALPAPPATPPPG</sequence>
<name>A0A919SA38_9ACTN</name>
<dbReference type="InterPro" id="IPR012347">
    <property type="entry name" value="Ferritin-like"/>
</dbReference>
<dbReference type="InterPro" id="IPR005183">
    <property type="entry name" value="DUF305_CopM-like"/>
</dbReference>
<evidence type="ECO:0000313" key="3">
    <source>
        <dbReference type="Proteomes" id="UP000681340"/>
    </source>
</evidence>
<keyword evidence="3" id="KW-1185">Reference proteome</keyword>
<dbReference type="EMBL" id="BOQL01000024">
    <property type="protein sequence ID" value="GIM67904.1"/>
    <property type="molecule type" value="Genomic_DNA"/>
</dbReference>
<dbReference type="AlphaFoldDB" id="A0A919SA38"/>
<organism evidence="2 3">
    <name type="scientific">Actinoplanes auranticolor</name>
    <dbReference type="NCBI Taxonomy" id="47988"/>
    <lineage>
        <taxon>Bacteria</taxon>
        <taxon>Bacillati</taxon>
        <taxon>Actinomycetota</taxon>
        <taxon>Actinomycetes</taxon>
        <taxon>Micromonosporales</taxon>
        <taxon>Micromonosporaceae</taxon>
        <taxon>Actinoplanes</taxon>
    </lineage>
</organism>